<dbReference type="CDD" id="cd07381">
    <property type="entry name" value="MPP_CapA"/>
    <property type="match status" value="1"/>
</dbReference>
<feature type="transmembrane region" description="Helical" evidence="2">
    <location>
        <begin position="23"/>
        <end position="43"/>
    </location>
</feature>
<gene>
    <name evidence="4" type="ORF">METZ01_LOCUS225865</name>
</gene>
<dbReference type="InterPro" id="IPR029052">
    <property type="entry name" value="Metallo-depent_PP-like"/>
</dbReference>
<dbReference type="EMBL" id="UINC01054833">
    <property type="protein sequence ID" value="SVB73011.1"/>
    <property type="molecule type" value="Genomic_DNA"/>
</dbReference>
<name>A0A382GFN3_9ZZZZ</name>
<dbReference type="PANTHER" id="PTHR33393">
    <property type="entry name" value="POLYGLUTAMINE SYNTHESIS ACCESSORY PROTEIN RV0574C-RELATED"/>
    <property type="match status" value="1"/>
</dbReference>
<protein>
    <recommendedName>
        <fullName evidence="3">Capsule synthesis protein CapA domain-containing protein</fullName>
    </recommendedName>
</protein>
<keyword evidence="2" id="KW-0812">Transmembrane</keyword>
<evidence type="ECO:0000259" key="3">
    <source>
        <dbReference type="SMART" id="SM00854"/>
    </source>
</evidence>
<proteinExistence type="inferred from homology"/>
<dbReference type="AlphaFoldDB" id="A0A382GFN3"/>
<keyword evidence="2" id="KW-1133">Transmembrane helix</keyword>
<evidence type="ECO:0000313" key="4">
    <source>
        <dbReference type="EMBL" id="SVB73011.1"/>
    </source>
</evidence>
<dbReference type="SMART" id="SM00854">
    <property type="entry name" value="PGA_cap"/>
    <property type="match status" value="1"/>
</dbReference>
<evidence type="ECO:0000256" key="1">
    <source>
        <dbReference type="ARBA" id="ARBA00005662"/>
    </source>
</evidence>
<dbReference type="SUPFAM" id="SSF56300">
    <property type="entry name" value="Metallo-dependent phosphatases"/>
    <property type="match status" value="1"/>
</dbReference>
<reference evidence="4" key="1">
    <citation type="submission" date="2018-05" db="EMBL/GenBank/DDBJ databases">
        <authorList>
            <person name="Lanie J.A."/>
            <person name="Ng W.-L."/>
            <person name="Kazmierczak K.M."/>
            <person name="Andrzejewski T.M."/>
            <person name="Davidsen T.M."/>
            <person name="Wayne K.J."/>
            <person name="Tettelin H."/>
            <person name="Glass J.I."/>
            <person name="Rusch D."/>
            <person name="Podicherti R."/>
            <person name="Tsui H.-C.T."/>
            <person name="Winkler M.E."/>
        </authorList>
    </citation>
    <scope>NUCLEOTIDE SEQUENCE</scope>
</reference>
<dbReference type="PANTHER" id="PTHR33393:SF13">
    <property type="entry name" value="PGA BIOSYNTHESIS PROTEIN CAPA"/>
    <property type="match status" value="1"/>
</dbReference>
<comment type="similarity">
    <text evidence="1">Belongs to the CapA family.</text>
</comment>
<sequence length="465" mass="50384">MTPVIKVTAHRVRGPMKGISPDFYRLLATYIFACSFLSTAAYGQLPSPYLPDVPGAGEQTNEEYEMQTTIEDGFTMTVVGDLIMAYPPPHGNDPRFQSLVELIQGADVAYANFESHVLNMLTLPHDRFGGFVGPPEVATAVKDMGFDVVGRSNNHSSEFGVEGLLNSDQIIRDAGLVISGSGPDIRWARQPGYFNSAKGRVAFVTASPSFGRAAVSEDNPKTGGTFPLRTTRCTIVSAADEARVRATLDAEECIRIGDVDKPTWSYEMNRADLDAILKSVREGKLRSHFVAVGTHAHQTVYNDTPVTPAGNSGSALDPTVPDFLQAYARASIDAGADAFIGTGPHILRGIEIYKGRPIFYGLGEFFRQMGTIGLGGENPRRVSGILGDPIRYEHVLAVSTFSKGQVSEIRLYPTDLGYGAQFVEYGLPRMADSDLAQKTLRRLQDLSRPLGTTISIEGDVGVIRL</sequence>
<organism evidence="4">
    <name type="scientific">marine metagenome</name>
    <dbReference type="NCBI Taxonomy" id="408172"/>
    <lineage>
        <taxon>unclassified sequences</taxon>
        <taxon>metagenomes</taxon>
        <taxon>ecological metagenomes</taxon>
    </lineage>
</organism>
<evidence type="ECO:0000256" key="2">
    <source>
        <dbReference type="SAM" id="Phobius"/>
    </source>
</evidence>
<feature type="domain" description="Capsule synthesis protein CapA" evidence="3">
    <location>
        <begin position="75"/>
        <end position="369"/>
    </location>
</feature>
<accession>A0A382GFN3</accession>
<dbReference type="InterPro" id="IPR052169">
    <property type="entry name" value="CW_Biosynth-Accessory"/>
</dbReference>
<dbReference type="InterPro" id="IPR019079">
    <property type="entry name" value="Capsule_synth_CapA"/>
</dbReference>
<keyword evidence="2" id="KW-0472">Membrane</keyword>
<dbReference type="Pfam" id="PF09587">
    <property type="entry name" value="PGA_cap"/>
    <property type="match status" value="1"/>
</dbReference>